<keyword evidence="8" id="KW-0276">Fatty acid metabolism</keyword>
<comment type="catalytic activity">
    <reaction evidence="14">
        <text>(9Z)-octadecenoyl-CoA + H2O = (9Z)-octadecenoate + CoA + H(+)</text>
        <dbReference type="Rhea" id="RHEA:40139"/>
        <dbReference type="ChEBI" id="CHEBI:15377"/>
        <dbReference type="ChEBI" id="CHEBI:15378"/>
        <dbReference type="ChEBI" id="CHEBI:30823"/>
        <dbReference type="ChEBI" id="CHEBI:57287"/>
        <dbReference type="ChEBI" id="CHEBI:57387"/>
    </reaction>
    <physiologicalReaction direction="left-to-right" evidence="14">
        <dbReference type="Rhea" id="RHEA:40140"/>
    </physiologicalReaction>
</comment>
<comment type="catalytic activity">
    <reaction evidence="13">
        <text>(5Z,8Z,11Z,14Z)-eicosatetraenoyl-CoA + H2O = (5Z,8Z,11Z,14Z)-eicosatetraenoate + CoA + H(+)</text>
        <dbReference type="Rhea" id="RHEA:40151"/>
        <dbReference type="ChEBI" id="CHEBI:15377"/>
        <dbReference type="ChEBI" id="CHEBI:15378"/>
        <dbReference type="ChEBI" id="CHEBI:32395"/>
        <dbReference type="ChEBI" id="CHEBI:57287"/>
        <dbReference type="ChEBI" id="CHEBI:57368"/>
    </reaction>
    <physiologicalReaction direction="left-to-right" evidence="13">
        <dbReference type="Rhea" id="RHEA:40152"/>
    </physiologicalReaction>
</comment>
<sequence>MTAGGFDALVPVTDPDALREQEQAGAALADAVRELLDATVRTRLDPAQLHAAIPAVREVTESLLADAADGPRGLEPSSDGRMRVHGNPMVGALNPFAPPLRIDWDGERAATRFTVGAAYEGPPGCLHGGIAAAVLDQVLGVIPSSIGLPAMTATLDLRYRRPTPLGELSATAWLVERDGWKLRLEGELTDAEGEVTVSATGLFVVPRVAREHLGTPTGDAGEFAPPAG</sequence>
<evidence type="ECO:0000256" key="1">
    <source>
        <dbReference type="ARBA" id="ARBA00004170"/>
    </source>
</evidence>
<accession>A0A560W818</accession>
<evidence type="ECO:0000256" key="18">
    <source>
        <dbReference type="ARBA" id="ARBA00043210"/>
    </source>
</evidence>
<evidence type="ECO:0000256" key="22">
    <source>
        <dbReference type="ARBA" id="ARBA00048074"/>
    </source>
</evidence>
<evidence type="ECO:0000313" key="25">
    <source>
        <dbReference type="EMBL" id="TWD13730.1"/>
    </source>
</evidence>
<evidence type="ECO:0000256" key="20">
    <source>
        <dbReference type="ARBA" id="ARBA00047734"/>
    </source>
</evidence>
<dbReference type="RefSeq" id="WP_144857798.1">
    <property type="nucleotide sequence ID" value="NZ_BAAAYT010000002.1"/>
</dbReference>
<evidence type="ECO:0000313" key="26">
    <source>
        <dbReference type="Proteomes" id="UP000315628"/>
    </source>
</evidence>
<dbReference type="EMBL" id="VIUW01000004">
    <property type="protein sequence ID" value="TWD13730.1"/>
    <property type="molecule type" value="Genomic_DNA"/>
</dbReference>
<dbReference type="SUPFAM" id="SSF54637">
    <property type="entry name" value="Thioesterase/thiol ester dehydrase-isomerase"/>
    <property type="match status" value="1"/>
</dbReference>
<evidence type="ECO:0000256" key="21">
    <source>
        <dbReference type="ARBA" id="ARBA00047969"/>
    </source>
</evidence>
<reference evidence="25 26" key="1">
    <citation type="submission" date="2019-06" db="EMBL/GenBank/DDBJ databases">
        <title>Sequencing the genomes of 1000 actinobacteria strains.</title>
        <authorList>
            <person name="Klenk H.-P."/>
        </authorList>
    </citation>
    <scope>NUCLEOTIDE SEQUENCE [LARGE SCALE GENOMIC DNA]</scope>
    <source>
        <strain evidence="25 26">DSM 18935</strain>
    </source>
</reference>
<keyword evidence="6" id="KW-0053">Apoptosis</keyword>
<dbReference type="EC" id="3.1.2.2" evidence="16"/>
<dbReference type="CDD" id="cd03443">
    <property type="entry name" value="PaaI_thioesterase"/>
    <property type="match status" value="1"/>
</dbReference>
<dbReference type="GO" id="GO:0016787">
    <property type="term" value="F:hydrolase activity"/>
    <property type="evidence" value="ECO:0007669"/>
    <property type="project" value="UniProtKB-KW"/>
</dbReference>
<comment type="subcellular location">
    <subcellularLocation>
        <location evidence="3">Cell projection</location>
        <location evidence="3">Ruffle membrane</location>
    </subcellularLocation>
    <subcellularLocation>
        <location evidence="2">Cytoplasm</location>
    </subcellularLocation>
    <subcellularLocation>
        <location evidence="1">Membrane</location>
        <topology evidence="1">Peripheral membrane protein</topology>
    </subcellularLocation>
</comment>
<evidence type="ECO:0000259" key="24">
    <source>
        <dbReference type="Pfam" id="PF03061"/>
    </source>
</evidence>
<dbReference type="PANTHER" id="PTHR12418">
    <property type="entry name" value="ACYL-COENZYME A THIOESTERASE THEM4"/>
    <property type="match status" value="1"/>
</dbReference>
<evidence type="ECO:0000256" key="17">
    <source>
        <dbReference type="ARBA" id="ARBA00040123"/>
    </source>
</evidence>
<dbReference type="AlphaFoldDB" id="A0A560W818"/>
<dbReference type="Proteomes" id="UP000315628">
    <property type="component" value="Unassembled WGS sequence"/>
</dbReference>
<dbReference type="GO" id="GO:0005737">
    <property type="term" value="C:cytoplasm"/>
    <property type="evidence" value="ECO:0007669"/>
    <property type="project" value="UniProtKB-SubCell"/>
</dbReference>
<evidence type="ECO:0000256" key="23">
    <source>
        <dbReference type="ARBA" id="ARBA00048180"/>
    </source>
</evidence>
<gene>
    <name evidence="25" type="ORF">FB557_2361</name>
</gene>
<evidence type="ECO:0000256" key="11">
    <source>
        <dbReference type="ARBA" id="ARBA00023136"/>
    </source>
</evidence>
<evidence type="ECO:0000256" key="4">
    <source>
        <dbReference type="ARBA" id="ARBA00022475"/>
    </source>
</evidence>
<feature type="domain" description="Thioesterase" evidence="24">
    <location>
        <begin position="124"/>
        <end position="195"/>
    </location>
</feature>
<dbReference type="PANTHER" id="PTHR12418:SF19">
    <property type="entry name" value="ACYL-COENZYME A THIOESTERASE THEM4"/>
    <property type="match status" value="1"/>
</dbReference>
<dbReference type="InterPro" id="IPR029069">
    <property type="entry name" value="HotDog_dom_sf"/>
</dbReference>
<keyword evidence="12" id="KW-0966">Cell projection</keyword>
<comment type="catalytic activity">
    <reaction evidence="20">
        <text>hexadecanoyl-CoA + H2O = hexadecanoate + CoA + H(+)</text>
        <dbReference type="Rhea" id="RHEA:16645"/>
        <dbReference type="ChEBI" id="CHEBI:7896"/>
        <dbReference type="ChEBI" id="CHEBI:15377"/>
        <dbReference type="ChEBI" id="CHEBI:15378"/>
        <dbReference type="ChEBI" id="CHEBI:57287"/>
        <dbReference type="ChEBI" id="CHEBI:57379"/>
        <dbReference type="EC" id="3.1.2.2"/>
    </reaction>
    <physiologicalReaction direction="left-to-right" evidence="20">
        <dbReference type="Rhea" id="RHEA:16646"/>
    </physiologicalReaction>
</comment>
<dbReference type="OrthoDB" id="9813282at2"/>
<keyword evidence="4" id="KW-1003">Cell membrane</keyword>
<evidence type="ECO:0000256" key="5">
    <source>
        <dbReference type="ARBA" id="ARBA00022490"/>
    </source>
</evidence>
<dbReference type="Gene3D" id="3.10.129.10">
    <property type="entry name" value="Hotdog Thioesterase"/>
    <property type="match status" value="1"/>
</dbReference>
<comment type="similarity">
    <text evidence="15">Belongs to the THEM4/THEM5 thioesterase family.</text>
</comment>
<comment type="catalytic activity">
    <reaction evidence="21">
        <text>decanoyl-CoA + H2O = decanoate + CoA + H(+)</text>
        <dbReference type="Rhea" id="RHEA:40059"/>
        <dbReference type="ChEBI" id="CHEBI:15377"/>
        <dbReference type="ChEBI" id="CHEBI:15378"/>
        <dbReference type="ChEBI" id="CHEBI:27689"/>
        <dbReference type="ChEBI" id="CHEBI:57287"/>
        <dbReference type="ChEBI" id="CHEBI:61430"/>
    </reaction>
    <physiologicalReaction direction="left-to-right" evidence="21">
        <dbReference type="Rhea" id="RHEA:40060"/>
    </physiologicalReaction>
</comment>
<comment type="catalytic activity">
    <reaction evidence="19">
        <text>octanoyl-CoA + H2O = octanoate + CoA + H(+)</text>
        <dbReference type="Rhea" id="RHEA:30143"/>
        <dbReference type="ChEBI" id="CHEBI:15377"/>
        <dbReference type="ChEBI" id="CHEBI:15378"/>
        <dbReference type="ChEBI" id="CHEBI:25646"/>
        <dbReference type="ChEBI" id="CHEBI:57287"/>
        <dbReference type="ChEBI" id="CHEBI:57386"/>
    </reaction>
    <physiologicalReaction direction="left-to-right" evidence="19">
        <dbReference type="Rhea" id="RHEA:30144"/>
    </physiologicalReaction>
</comment>
<dbReference type="InterPro" id="IPR052365">
    <property type="entry name" value="THEM4/THEM5_acyl-CoA_thioest"/>
</dbReference>
<evidence type="ECO:0000256" key="16">
    <source>
        <dbReference type="ARBA" id="ARBA00038848"/>
    </source>
</evidence>
<dbReference type="Pfam" id="PF03061">
    <property type="entry name" value="4HBT"/>
    <property type="match status" value="1"/>
</dbReference>
<protein>
    <recommendedName>
        <fullName evidence="17">Acyl-coenzyme A thioesterase THEM4</fullName>
        <ecNumber evidence="16">3.1.2.2</ecNumber>
    </recommendedName>
    <alternativeName>
        <fullName evidence="18">Thioesterase superfamily member 4</fullName>
    </alternativeName>
</protein>
<keyword evidence="26" id="KW-1185">Reference proteome</keyword>
<evidence type="ECO:0000256" key="12">
    <source>
        <dbReference type="ARBA" id="ARBA00023273"/>
    </source>
</evidence>
<evidence type="ECO:0000256" key="8">
    <source>
        <dbReference type="ARBA" id="ARBA00022832"/>
    </source>
</evidence>
<evidence type="ECO:0000256" key="3">
    <source>
        <dbReference type="ARBA" id="ARBA00004632"/>
    </source>
</evidence>
<keyword evidence="7" id="KW-0378">Hydrolase</keyword>
<evidence type="ECO:0000256" key="19">
    <source>
        <dbReference type="ARBA" id="ARBA00047588"/>
    </source>
</evidence>
<keyword evidence="10" id="KW-0443">Lipid metabolism</keyword>
<dbReference type="InterPro" id="IPR006683">
    <property type="entry name" value="Thioestr_dom"/>
</dbReference>
<dbReference type="GO" id="GO:0006631">
    <property type="term" value="P:fatty acid metabolic process"/>
    <property type="evidence" value="ECO:0007669"/>
    <property type="project" value="UniProtKB-KW"/>
</dbReference>
<comment type="caution">
    <text evidence="25">The sequence shown here is derived from an EMBL/GenBank/DDBJ whole genome shotgun (WGS) entry which is preliminary data.</text>
</comment>
<evidence type="ECO:0000256" key="13">
    <source>
        <dbReference type="ARBA" id="ARBA00035852"/>
    </source>
</evidence>
<dbReference type="GO" id="GO:0016020">
    <property type="term" value="C:membrane"/>
    <property type="evidence" value="ECO:0007669"/>
    <property type="project" value="UniProtKB-SubCell"/>
</dbReference>
<keyword evidence="11" id="KW-0472">Membrane</keyword>
<evidence type="ECO:0000256" key="7">
    <source>
        <dbReference type="ARBA" id="ARBA00022801"/>
    </source>
</evidence>
<organism evidence="25 26">
    <name type="scientific">Marihabitans asiaticum</name>
    <dbReference type="NCBI Taxonomy" id="415218"/>
    <lineage>
        <taxon>Bacteria</taxon>
        <taxon>Bacillati</taxon>
        <taxon>Actinomycetota</taxon>
        <taxon>Actinomycetes</taxon>
        <taxon>Micrococcales</taxon>
        <taxon>Intrasporangiaceae</taxon>
        <taxon>Marihabitans</taxon>
    </lineage>
</organism>
<evidence type="ECO:0000256" key="2">
    <source>
        <dbReference type="ARBA" id="ARBA00004496"/>
    </source>
</evidence>
<name>A0A560W818_9MICO</name>
<comment type="catalytic activity">
    <reaction evidence="22">
        <text>dodecanoyl-CoA + H2O = dodecanoate + CoA + H(+)</text>
        <dbReference type="Rhea" id="RHEA:30135"/>
        <dbReference type="ChEBI" id="CHEBI:15377"/>
        <dbReference type="ChEBI" id="CHEBI:15378"/>
        <dbReference type="ChEBI" id="CHEBI:18262"/>
        <dbReference type="ChEBI" id="CHEBI:57287"/>
        <dbReference type="ChEBI" id="CHEBI:57375"/>
    </reaction>
    <physiologicalReaction direction="left-to-right" evidence="22">
        <dbReference type="Rhea" id="RHEA:30136"/>
    </physiologicalReaction>
</comment>
<evidence type="ECO:0000256" key="6">
    <source>
        <dbReference type="ARBA" id="ARBA00022703"/>
    </source>
</evidence>
<evidence type="ECO:0000256" key="15">
    <source>
        <dbReference type="ARBA" id="ARBA00038456"/>
    </source>
</evidence>
<evidence type="ECO:0000256" key="14">
    <source>
        <dbReference type="ARBA" id="ARBA00037002"/>
    </source>
</evidence>
<evidence type="ECO:0000256" key="9">
    <source>
        <dbReference type="ARBA" id="ARBA00022946"/>
    </source>
</evidence>
<keyword evidence="9" id="KW-0809">Transit peptide</keyword>
<proteinExistence type="inferred from homology"/>
<evidence type="ECO:0000256" key="10">
    <source>
        <dbReference type="ARBA" id="ARBA00023098"/>
    </source>
</evidence>
<keyword evidence="5" id="KW-0963">Cytoplasm</keyword>
<comment type="catalytic activity">
    <reaction evidence="23">
        <text>tetradecanoyl-CoA + H2O = tetradecanoate + CoA + H(+)</text>
        <dbReference type="Rhea" id="RHEA:40119"/>
        <dbReference type="ChEBI" id="CHEBI:15377"/>
        <dbReference type="ChEBI" id="CHEBI:15378"/>
        <dbReference type="ChEBI" id="CHEBI:30807"/>
        <dbReference type="ChEBI" id="CHEBI:57287"/>
        <dbReference type="ChEBI" id="CHEBI:57385"/>
    </reaction>
    <physiologicalReaction direction="left-to-right" evidence="23">
        <dbReference type="Rhea" id="RHEA:40120"/>
    </physiologicalReaction>
</comment>